<evidence type="ECO:0000256" key="2">
    <source>
        <dbReference type="ARBA" id="ARBA00022475"/>
    </source>
</evidence>
<feature type="transmembrane region" description="Helical" evidence="6">
    <location>
        <begin position="12"/>
        <end position="36"/>
    </location>
</feature>
<evidence type="ECO:0000256" key="4">
    <source>
        <dbReference type="ARBA" id="ARBA00022989"/>
    </source>
</evidence>
<name>A0ABR7WRI9_9SPHI</name>
<dbReference type="PANTHER" id="PTHR33529:SF6">
    <property type="entry name" value="YJGP_YJGQ FAMILY PERMEASE"/>
    <property type="match status" value="1"/>
</dbReference>
<evidence type="ECO:0000313" key="7">
    <source>
        <dbReference type="EMBL" id="MBD1364933.1"/>
    </source>
</evidence>
<comment type="subcellular location">
    <subcellularLocation>
        <location evidence="1">Cell membrane</location>
        <topology evidence="1">Multi-pass membrane protein</topology>
    </subcellularLocation>
</comment>
<proteinExistence type="predicted"/>
<accession>A0ABR7WRI9</accession>
<keyword evidence="3 6" id="KW-0812">Transmembrane</keyword>
<dbReference type="RefSeq" id="WP_191189587.1">
    <property type="nucleotide sequence ID" value="NZ_JACWMY010000006.1"/>
</dbReference>
<keyword evidence="5 6" id="KW-0472">Membrane</keyword>
<reference evidence="7 8" key="1">
    <citation type="submission" date="2020-09" db="EMBL/GenBank/DDBJ databases">
        <title>Novel species of Mucilaginibacter isolated from a glacier on the Tibetan Plateau.</title>
        <authorList>
            <person name="Liu Q."/>
            <person name="Xin Y.-H."/>
        </authorList>
    </citation>
    <scope>NUCLEOTIDE SEQUENCE [LARGE SCALE GENOMIC DNA]</scope>
    <source>
        <strain evidence="7 8">ZT4R22</strain>
    </source>
</reference>
<evidence type="ECO:0000256" key="3">
    <source>
        <dbReference type="ARBA" id="ARBA00022692"/>
    </source>
</evidence>
<dbReference type="EMBL" id="JACWMY010000006">
    <property type="protein sequence ID" value="MBD1364933.1"/>
    <property type="molecule type" value="Genomic_DNA"/>
</dbReference>
<dbReference type="Pfam" id="PF03739">
    <property type="entry name" value="LptF_LptG"/>
    <property type="match status" value="1"/>
</dbReference>
<sequence length="474" mass="54419">MKKIHLLLLKSFIRPFIVTLFIVMFVLLMLFLFKYIDDLIGKGFQWYVILELMMYNSATNVAMALPLSVLLSSIMTYGSLGENYELVAIKSAGISLRRAMYPMMVVVVVLSIAAFAFSDWMLPRANLKYYSLLYDVRKQKSADFLPENIFSNRFPGYSIRVKSKGEDGQTLNDIMIYKRETLEVNQSVTFAKSGLMYRSKDDLYLILKLKDGVRYQEDPSENNYFQRQKLTRFRFKETEQRFPLSELSVHRTDENEFRSASMMMNLKQIQHYVDSANRNVDSTVNTNYTLIKPYIKYFSVPVKSASVKKVIRADSALLHGVNDQLNAYNNAASEVRQVQDMLRNRTDNYKDATKSIRRYIMEYQKKFTLGAACIVLFLIGAPLGAIIRKGGLGLPVVVSVVFFLIYHIIGTIGEKSAKEGDLSPLVGSWIAILVLLPIGIFLTYKAATDSALFDMDIYKRYFKRFRLRKANPPV</sequence>
<dbReference type="Proteomes" id="UP000606600">
    <property type="component" value="Unassembled WGS sequence"/>
</dbReference>
<comment type="caution">
    <text evidence="7">The sequence shown here is derived from an EMBL/GenBank/DDBJ whole genome shotgun (WGS) entry which is preliminary data.</text>
</comment>
<feature type="transmembrane region" description="Helical" evidence="6">
    <location>
        <begin position="393"/>
        <end position="413"/>
    </location>
</feature>
<organism evidence="7 8">
    <name type="scientific">Mucilaginibacter pankratovii</name>
    <dbReference type="NCBI Taxonomy" id="2772110"/>
    <lineage>
        <taxon>Bacteria</taxon>
        <taxon>Pseudomonadati</taxon>
        <taxon>Bacteroidota</taxon>
        <taxon>Sphingobacteriia</taxon>
        <taxon>Sphingobacteriales</taxon>
        <taxon>Sphingobacteriaceae</taxon>
        <taxon>Mucilaginibacter</taxon>
    </lineage>
</organism>
<evidence type="ECO:0000256" key="1">
    <source>
        <dbReference type="ARBA" id="ARBA00004651"/>
    </source>
</evidence>
<protein>
    <submittedName>
        <fullName evidence="7">LptF/LptG family permease</fullName>
    </submittedName>
</protein>
<dbReference type="PANTHER" id="PTHR33529">
    <property type="entry name" value="SLR0882 PROTEIN-RELATED"/>
    <property type="match status" value="1"/>
</dbReference>
<feature type="transmembrane region" description="Helical" evidence="6">
    <location>
        <begin position="57"/>
        <end position="80"/>
    </location>
</feature>
<feature type="transmembrane region" description="Helical" evidence="6">
    <location>
        <begin position="367"/>
        <end position="387"/>
    </location>
</feature>
<evidence type="ECO:0000256" key="5">
    <source>
        <dbReference type="ARBA" id="ARBA00023136"/>
    </source>
</evidence>
<dbReference type="InterPro" id="IPR005495">
    <property type="entry name" value="LptG/LptF_permease"/>
</dbReference>
<keyword evidence="2" id="KW-1003">Cell membrane</keyword>
<evidence type="ECO:0000313" key="8">
    <source>
        <dbReference type="Proteomes" id="UP000606600"/>
    </source>
</evidence>
<keyword evidence="8" id="KW-1185">Reference proteome</keyword>
<gene>
    <name evidence="7" type="ORF">IDJ77_14015</name>
</gene>
<feature type="transmembrane region" description="Helical" evidence="6">
    <location>
        <begin position="100"/>
        <end position="122"/>
    </location>
</feature>
<feature type="transmembrane region" description="Helical" evidence="6">
    <location>
        <begin position="425"/>
        <end position="444"/>
    </location>
</feature>
<keyword evidence="4 6" id="KW-1133">Transmembrane helix</keyword>
<evidence type="ECO:0000256" key="6">
    <source>
        <dbReference type="SAM" id="Phobius"/>
    </source>
</evidence>